<feature type="transmembrane region" description="Helical" evidence="2">
    <location>
        <begin position="360"/>
        <end position="379"/>
    </location>
</feature>
<keyword evidence="2" id="KW-0472">Membrane</keyword>
<accession>A0ABR1GXV1</accession>
<dbReference type="PANTHER" id="PTHR31685:SF3">
    <property type="entry name" value="INTEGRAL MEMBRANE PROTEIN (AFU_ORTHOLOGUE AFUA_6G12730)"/>
    <property type="match status" value="1"/>
</dbReference>
<evidence type="ECO:0000259" key="5">
    <source>
        <dbReference type="Pfam" id="PF10355"/>
    </source>
</evidence>
<reference evidence="6 7" key="1">
    <citation type="journal article" date="2025" name="Microbiol. Resour. Announc.">
        <title>Draft genome sequences for Neonectria magnoliae and Neonectria punicea, canker pathogens of Liriodendron tulipifera and Acer saccharum in West Virginia.</title>
        <authorList>
            <person name="Petronek H.M."/>
            <person name="Kasson M.T."/>
            <person name="Metheny A.M."/>
            <person name="Stauder C.M."/>
            <person name="Lovett B."/>
            <person name="Lynch S.C."/>
            <person name="Garnas J.R."/>
            <person name="Kasson L.R."/>
            <person name="Stajich J.E."/>
        </authorList>
    </citation>
    <scope>NUCLEOTIDE SEQUENCE [LARGE SCALE GENOMIC DNA]</scope>
    <source>
        <strain evidence="6 7">NRRL 64653</strain>
    </source>
</reference>
<dbReference type="Pfam" id="PF10348">
    <property type="entry name" value="DUF2427"/>
    <property type="match status" value="1"/>
</dbReference>
<evidence type="ECO:0008006" key="8">
    <source>
        <dbReference type="Google" id="ProtNLM"/>
    </source>
</evidence>
<dbReference type="InterPro" id="IPR018827">
    <property type="entry name" value="YTP1_C"/>
</dbReference>
<dbReference type="Proteomes" id="UP001498476">
    <property type="component" value="Unassembled WGS sequence"/>
</dbReference>
<protein>
    <recommendedName>
        <fullName evidence="8">Integral membrane protein</fullName>
    </recommendedName>
</protein>
<keyword evidence="2" id="KW-0812">Transmembrane</keyword>
<feature type="domain" description="Protein YTP1-like C-terminal" evidence="5">
    <location>
        <begin position="254"/>
        <end position="537"/>
    </location>
</feature>
<feature type="transmembrane region" description="Helical" evidence="2">
    <location>
        <begin position="83"/>
        <end position="102"/>
    </location>
</feature>
<sequence>MASRRVVYVLATLSMVLGASGHTDNGESHAAQETPETYPTTYFTLDTHRLAIQAHISLMILSWFIILPIATMLSLARSRYTHFVRLGLTATNAFGVLFGVSYKNTTADLYPGSAHSAVGWIATGIAAAQISHLLVGPVTKLFNRFAGRDESKAGKYTLPPIRESFDGLYDHDDPSGLSRQASFDVEATHVEMEDRDTSSDSRLYQEDPHESGFTSGDDTVYGEAKIFSKPILTRTRRLTLFIYNVMDRTILIVAFIAFCTGIVTFWGLFKGHAIFNGMAHWIKGGIFFWLGIFTLGRWCGCFAEMGWAWNTRPGNSKRQFWLSPEFVESSLIFFYGSTNIFLEHLGGWSGAWTPRDLEHISITVLFIGGGLCGMLVEYIRVKGLGEQKTAQDMQTMPAWTTDERTEHKSNGISMNPLPALVIFLMGTSMASHHQALMVSTMVHKQWGNLLGAASVARLLTYMIMYLKPPTSTSPSRPLTELLMSFCLISGGILFIASSSDTIDGMIHFDIDVMALITVTMGFTGILMAWIIILLALKGWASR</sequence>
<feature type="transmembrane region" description="Helical" evidence="2">
    <location>
        <begin position="114"/>
        <end position="135"/>
    </location>
</feature>
<keyword evidence="7" id="KW-1185">Reference proteome</keyword>
<feature type="domain" description="DUF2427" evidence="4">
    <location>
        <begin position="37"/>
        <end position="130"/>
    </location>
</feature>
<dbReference type="Pfam" id="PF10355">
    <property type="entry name" value="Ytp1"/>
    <property type="match status" value="1"/>
</dbReference>
<feature type="transmembrane region" description="Helical" evidence="2">
    <location>
        <begin position="512"/>
        <end position="536"/>
    </location>
</feature>
<feature type="compositionally biased region" description="Basic and acidic residues" evidence="1">
    <location>
        <begin position="190"/>
        <end position="210"/>
    </location>
</feature>
<feature type="transmembrane region" description="Helical" evidence="2">
    <location>
        <begin position="478"/>
        <end position="497"/>
    </location>
</feature>
<evidence type="ECO:0000313" key="6">
    <source>
        <dbReference type="EMBL" id="KAK7413664.1"/>
    </source>
</evidence>
<evidence type="ECO:0000256" key="3">
    <source>
        <dbReference type="SAM" id="SignalP"/>
    </source>
</evidence>
<keyword evidence="2" id="KW-1133">Transmembrane helix</keyword>
<evidence type="ECO:0000313" key="7">
    <source>
        <dbReference type="Proteomes" id="UP001498476"/>
    </source>
</evidence>
<feature type="transmembrane region" description="Helical" evidence="2">
    <location>
        <begin position="281"/>
        <end position="299"/>
    </location>
</feature>
<gene>
    <name evidence="6" type="ORF">QQX98_007446</name>
</gene>
<feature type="signal peptide" evidence="3">
    <location>
        <begin position="1"/>
        <end position="21"/>
    </location>
</feature>
<dbReference type="EMBL" id="JAZAVJ010000122">
    <property type="protein sequence ID" value="KAK7413664.1"/>
    <property type="molecule type" value="Genomic_DNA"/>
</dbReference>
<proteinExistence type="predicted"/>
<evidence type="ECO:0000256" key="1">
    <source>
        <dbReference type="SAM" id="MobiDB-lite"/>
    </source>
</evidence>
<feature type="transmembrane region" description="Helical" evidence="2">
    <location>
        <begin position="446"/>
        <end position="466"/>
    </location>
</feature>
<evidence type="ECO:0000256" key="2">
    <source>
        <dbReference type="SAM" id="Phobius"/>
    </source>
</evidence>
<comment type="caution">
    <text evidence="6">The sequence shown here is derived from an EMBL/GenBank/DDBJ whole genome shotgun (WGS) entry which is preliminary data.</text>
</comment>
<feature type="transmembrane region" description="Helical" evidence="2">
    <location>
        <begin position="320"/>
        <end position="340"/>
    </location>
</feature>
<dbReference type="InterPro" id="IPR018825">
    <property type="entry name" value="DUF2427"/>
</dbReference>
<feature type="transmembrane region" description="Helical" evidence="2">
    <location>
        <begin position="54"/>
        <end position="76"/>
    </location>
</feature>
<feature type="transmembrane region" description="Helical" evidence="2">
    <location>
        <begin position="250"/>
        <end position="269"/>
    </location>
</feature>
<feature type="region of interest" description="Disordered" evidence="1">
    <location>
        <begin position="190"/>
        <end position="214"/>
    </location>
</feature>
<feature type="chain" id="PRO_5045358085" description="Integral membrane protein" evidence="3">
    <location>
        <begin position="22"/>
        <end position="542"/>
    </location>
</feature>
<dbReference type="PANTHER" id="PTHR31685">
    <property type="entry name" value="INTEGRAL MEMBRANE PROTEIN (AFU_ORTHOLOGUE AFUA_6G12730)-RELATED"/>
    <property type="match status" value="1"/>
</dbReference>
<name>A0ABR1GXV1_9HYPO</name>
<organism evidence="6 7">
    <name type="scientific">Neonectria punicea</name>
    <dbReference type="NCBI Taxonomy" id="979145"/>
    <lineage>
        <taxon>Eukaryota</taxon>
        <taxon>Fungi</taxon>
        <taxon>Dikarya</taxon>
        <taxon>Ascomycota</taxon>
        <taxon>Pezizomycotina</taxon>
        <taxon>Sordariomycetes</taxon>
        <taxon>Hypocreomycetidae</taxon>
        <taxon>Hypocreales</taxon>
        <taxon>Nectriaceae</taxon>
        <taxon>Neonectria</taxon>
    </lineage>
</organism>
<keyword evidence="3" id="KW-0732">Signal</keyword>
<evidence type="ECO:0000259" key="4">
    <source>
        <dbReference type="Pfam" id="PF10348"/>
    </source>
</evidence>
<feature type="transmembrane region" description="Helical" evidence="2">
    <location>
        <begin position="417"/>
        <end position="434"/>
    </location>
</feature>